<dbReference type="GeneID" id="303297617"/>
<dbReference type="InterPro" id="IPR008930">
    <property type="entry name" value="Terpenoid_cyclase/PrenylTrfase"/>
</dbReference>
<keyword evidence="2" id="KW-1185">Reference proteome</keyword>
<evidence type="ECO:0000313" key="1">
    <source>
        <dbReference type="EMBL" id="MFC5297219.1"/>
    </source>
</evidence>
<dbReference type="RefSeq" id="WP_343924376.1">
    <property type="nucleotide sequence ID" value="NZ_BAAAIR010000038.1"/>
</dbReference>
<name>A0ABW0FE05_9MICO</name>
<evidence type="ECO:0008006" key="3">
    <source>
        <dbReference type="Google" id="ProtNLM"/>
    </source>
</evidence>
<organism evidence="1 2">
    <name type="scientific">Brachybacterium tyrofermentans</name>
    <dbReference type="NCBI Taxonomy" id="47848"/>
    <lineage>
        <taxon>Bacteria</taxon>
        <taxon>Bacillati</taxon>
        <taxon>Actinomycetota</taxon>
        <taxon>Actinomycetes</taxon>
        <taxon>Micrococcales</taxon>
        <taxon>Dermabacteraceae</taxon>
        <taxon>Brachybacterium</taxon>
    </lineage>
</organism>
<dbReference type="SUPFAM" id="SSF48239">
    <property type="entry name" value="Terpenoid cyclases/Protein prenyltransferases"/>
    <property type="match status" value="1"/>
</dbReference>
<protein>
    <recommendedName>
        <fullName evidence="3">Heparinase</fullName>
    </recommendedName>
</protein>
<proteinExistence type="predicted"/>
<comment type="caution">
    <text evidence="1">The sequence shown here is derived from an EMBL/GenBank/DDBJ whole genome shotgun (WGS) entry which is preliminary data.</text>
</comment>
<gene>
    <name evidence="1" type="ORF">ACFPK8_06815</name>
</gene>
<sequence>MPASPPSGSAPPAPDRVGLPAAHTELLVGAARDLPERSRSVLVRGGHRALGRVVRDAVLLSPTGHPDHGVPAAPLVDPMAPLVDAAASALDRLRELQNPSGTFRGGDNVDSPPDSAFTVNDLAWARVEIARRSVDSSTTAHPLSALQEPLDLVLGAVTPALLHGGVHTPNHRWEIASALARLWEAQADGAALERAEQWLAEGVDLQTDGLFSERSANYAAHVSVPALLALGRILERPDLTRAADRATRVQAELTDARGLIETLASRRQDQFAPFDGGAMHPWFRAHAARTGDPLTARAAVRTASRAGADDVLTLLALAADDPSVLAPLPPAAPAPTPESPEVVELGDSALARVDHGVSSTVLFGGTDTAALGRVTSGSSSQSTVARFLGTTLGIRELRLSRDFFSLGPLRPGPPRRLADDAEKRHRYSLQERIAAEYFHPLRAPDLDPAGDYALEFNGRFAAAMDFSHRPADLVSLSTSMTASLGPGSLDLHWEFEGPRTPICLLLALDGGDVVTDGDDASLCRDERGRHVLDPRAGGAAATSLEDGRAQAACQLVSAGERLDISAQGALGGRAFYDPGEAYSFLGASDEPSGKVLLIPASTGAPLSLRLRISTDSRP</sequence>
<reference evidence="2" key="1">
    <citation type="journal article" date="2019" name="Int. J. Syst. Evol. Microbiol.">
        <title>The Global Catalogue of Microorganisms (GCM) 10K type strain sequencing project: providing services to taxonomists for standard genome sequencing and annotation.</title>
        <authorList>
            <consortium name="The Broad Institute Genomics Platform"/>
            <consortium name="The Broad Institute Genome Sequencing Center for Infectious Disease"/>
            <person name="Wu L."/>
            <person name="Ma J."/>
        </authorList>
    </citation>
    <scope>NUCLEOTIDE SEQUENCE [LARGE SCALE GENOMIC DNA]</scope>
    <source>
        <strain evidence="2">CGMCC 1.16455</strain>
    </source>
</reference>
<accession>A0ABW0FE05</accession>
<dbReference type="EMBL" id="JBHSLN010000020">
    <property type="protein sequence ID" value="MFC5297219.1"/>
    <property type="molecule type" value="Genomic_DNA"/>
</dbReference>
<evidence type="ECO:0000313" key="2">
    <source>
        <dbReference type="Proteomes" id="UP001595937"/>
    </source>
</evidence>
<dbReference type="Proteomes" id="UP001595937">
    <property type="component" value="Unassembled WGS sequence"/>
</dbReference>